<dbReference type="PANTHER" id="PTHR47818">
    <property type="entry name" value="RNI-LIKE SUPERFAMILY PROTEIN"/>
    <property type="match status" value="1"/>
</dbReference>
<dbReference type="SMART" id="SM00368">
    <property type="entry name" value="LRR_RI"/>
    <property type="match status" value="4"/>
</dbReference>
<gene>
    <name evidence="1" type="ORF">Scep_029490</name>
</gene>
<dbReference type="Pfam" id="PF13516">
    <property type="entry name" value="LRR_6"/>
    <property type="match status" value="1"/>
</dbReference>
<protein>
    <submittedName>
        <fullName evidence="1">Uncharacterized protein</fullName>
    </submittedName>
</protein>
<dbReference type="EMBL" id="JBBNAG010000013">
    <property type="protein sequence ID" value="KAK9083019.1"/>
    <property type="molecule type" value="Genomic_DNA"/>
</dbReference>
<keyword evidence="2" id="KW-1185">Reference proteome</keyword>
<organism evidence="1 2">
    <name type="scientific">Stephania cephalantha</name>
    <dbReference type="NCBI Taxonomy" id="152367"/>
    <lineage>
        <taxon>Eukaryota</taxon>
        <taxon>Viridiplantae</taxon>
        <taxon>Streptophyta</taxon>
        <taxon>Embryophyta</taxon>
        <taxon>Tracheophyta</taxon>
        <taxon>Spermatophyta</taxon>
        <taxon>Magnoliopsida</taxon>
        <taxon>Ranunculales</taxon>
        <taxon>Menispermaceae</taxon>
        <taxon>Menispermoideae</taxon>
        <taxon>Cissampelideae</taxon>
        <taxon>Stephania</taxon>
    </lineage>
</organism>
<dbReference type="AlphaFoldDB" id="A0AAP0E5E9"/>
<proteinExistence type="predicted"/>
<comment type="caution">
    <text evidence="1">The sequence shown here is derived from an EMBL/GenBank/DDBJ whole genome shotgun (WGS) entry which is preliminary data.</text>
</comment>
<reference evidence="1 2" key="1">
    <citation type="submission" date="2024-01" db="EMBL/GenBank/DDBJ databases">
        <title>Genome assemblies of Stephania.</title>
        <authorList>
            <person name="Yang L."/>
        </authorList>
    </citation>
    <scope>NUCLEOTIDE SEQUENCE [LARGE SCALE GENOMIC DNA]</scope>
    <source>
        <strain evidence="1">JXDWG</strain>
        <tissue evidence="1">Leaf</tissue>
    </source>
</reference>
<dbReference type="Proteomes" id="UP001419268">
    <property type="component" value="Unassembled WGS sequence"/>
</dbReference>
<dbReference type="PANTHER" id="PTHR47818:SF2">
    <property type="entry name" value="F-BOX DOMAIN-CONTAINING PROTEIN"/>
    <property type="match status" value="1"/>
</dbReference>
<dbReference type="InterPro" id="IPR032675">
    <property type="entry name" value="LRR_dom_sf"/>
</dbReference>
<accession>A0AAP0E5E9</accession>
<dbReference type="SUPFAM" id="SSF52047">
    <property type="entry name" value="RNI-like"/>
    <property type="match status" value="1"/>
</dbReference>
<dbReference type="Gene3D" id="3.80.10.10">
    <property type="entry name" value="Ribonuclease Inhibitor"/>
    <property type="match status" value="2"/>
</dbReference>
<sequence length="625" mass="70057">MRQSKSLLILCIESVSTEIIHGDHNDHRLLDAVSDDLPSDLFDLLLKHLPPMALHLLHKRMPTKHYDTFISNQLNNARKRGRFDDFNIAWETLFKSRWPEIVGAILPYDKWTKQDMKRSRDIHIVDWHQMYWEAHLQNCLDKAAEMALLPSFDGSISDITIPGSIVESIGYSMNVSDSASVYWKLSFHCQQFGCYARCLRFQNVLCVSETCDLLRDSKLESIVLRRIRSKEHINGACKLLLQNNETLCSIEFIYCKFSSDTLNAICSSFYPKGILQHGLQYFSIKASIILENDLVPVPSGFLSLLSSGRSLHSLIFCDNHLGPRFAKMIFDTLLDATSSLLILDLSENNITGWLSNINGGTSRCFGGCLEINNSLWSLRVLSLRGSNLRKDDADTLKNVLVQMPNLEYLDVSDNPIEDEGIKNLIPYFVQASARDSCLLELKMENCDLSSTGVTQLLGSLYHLKNPLNSLSLGDNDVGSEVAEHLARFLGSSRVKVLNVEDIGLGPSGFRELCEKLPKKIILVEMSVSKNRGGKEAAKFISELILRAPELVALDASYNFIPSESLADIYYALEHSKGKLRKLDLTGNTGCYQSPQASMLAEFQIHGKPVVVLPSLGTTIPYDDDP</sequence>
<dbReference type="PROSITE" id="PS51450">
    <property type="entry name" value="LRR"/>
    <property type="match status" value="1"/>
</dbReference>
<evidence type="ECO:0000313" key="2">
    <source>
        <dbReference type="Proteomes" id="UP001419268"/>
    </source>
</evidence>
<dbReference type="InterPro" id="IPR001611">
    <property type="entry name" value="Leu-rich_rpt"/>
</dbReference>
<name>A0AAP0E5E9_9MAGN</name>
<evidence type="ECO:0000313" key="1">
    <source>
        <dbReference type="EMBL" id="KAK9083019.1"/>
    </source>
</evidence>